<name>A0AAV8XEM6_9CUCU</name>
<comment type="caution">
    <text evidence="2">The sequence shown here is derived from an EMBL/GenBank/DDBJ whole genome shotgun (WGS) entry which is preliminary data.</text>
</comment>
<evidence type="ECO:0000313" key="3">
    <source>
        <dbReference type="Proteomes" id="UP001162156"/>
    </source>
</evidence>
<organism evidence="2 3">
    <name type="scientific">Rhamnusium bicolor</name>
    <dbReference type="NCBI Taxonomy" id="1586634"/>
    <lineage>
        <taxon>Eukaryota</taxon>
        <taxon>Metazoa</taxon>
        <taxon>Ecdysozoa</taxon>
        <taxon>Arthropoda</taxon>
        <taxon>Hexapoda</taxon>
        <taxon>Insecta</taxon>
        <taxon>Pterygota</taxon>
        <taxon>Neoptera</taxon>
        <taxon>Endopterygota</taxon>
        <taxon>Coleoptera</taxon>
        <taxon>Polyphaga</taxon>
        <taxon>Cucujiformia</taxon>
        <taxon>Chrysomeloidea</taxon>
        <taxon>Cerambycidae</taxon>
        <taxon>Lepturinae</taxon>
        <taxon>Rhagiini</taxon>
        <taxon>Rhamnusium</taxon>
    </lineage>
</organism>
<protein>
    <submittedName>
        <fullName evidence="2">Uncharacterized protein</fullName>
    </submittedName>
</protein>
<evidence type="ECO:0000256" key="1">
    <source>
        <dbReference type="SAM" id="MobiDB-lite"/>
    </source>
</evidence>
<reference evidence="2" key="1">
    <citation type="journal article" date="2023" name="Insect Mol. Biol.">
        <title>Genome sequencing provides insights into the evolution of gene families encoding plant cell wall-degrading enzymes in longhorned beetles.</title>
        <authorList>
            <person name="Shin N.R."/>
            <person name="Okamura Y."/>
            <person name="Kirsch R."/>
            <person name="Pauchet Y."/>
        </authorList>
    </citation>
    <scope>NUCLEOTIDE SEQUENCE</scope>
    <source>
        <strain evidence="2">RBIC_L_NR</strain>
    </source>
</reference>
<dbReference type="EMBL" id="JANEYF010003363">
    <property type="protein sequence ID" value="KAJ8936937.1"/>
    <property type="molecule type" value="Genomic_DNA"/>
</dbReference>
<proteinExistence type="predicted"/>
<keyword evidence="3" id="KW-1185">Reference proteome</keyword>
<dbReference type="Proteomes" id="UP001162156">
    <property type="component" value="Unassembled WGS sequence"/>
</dbReference>
<gene>
    <name evidence="2" type="ORF">NQ314_012118</name>
</gene>
<feature type="region of interest" description="Disordered" evidence="1">
    <location>
        <begin position="73"/>
        <end position="94"/>
    </location>
</feature>
<sequence>MVMEVACGEHGDYVQKLVVAVNAGRCNKFSTSPDHNRGNKMIANDIAKEITPIKPSDDTIAVPNGSVKTPITPATCTTSLLDSSENLPQSEKNG</sequence>
<evidence type="ECO:0000313" key="2">
    <source>
        <dbReference type="EMBL" id="KAJ8936937.1"/>
    </source>
</evidence>
<accession>A0AAV8XEM6</accession>
<dbReference type="AlphaFoldDB" id="A0AAV8XEM6"/>